<dbReference type="InterPro" id="IPR008972">
    <property type="entry name" value="Cupredoxin"/>
</dbReference>
<accession>A0ABU5VRN2</accession>
<evidence type="ECO:0000313" key="3">
    <source>
        <dbReference type="EMBL" id="MEA9355666.1"/>
    </source>
</evidence>
<sequence>MKILVLMIALVSTTLFAKDAPNEYKMTVTEKGFEPSSLKVKAGKPVILKITRKTNATCAREITVPSQKLRVDLPLDKEVTVKLASLQKGEVKFGCAMDLMIGGVMFAE</sequence>
<dbReference type="SUPFAM" id="SSF49503">
    <property type="entry name" value="Cupredoxins"/>
    <property type="match status" value="1"/>
</dbReference>
<dbReference type="RefSeq" id="WP_323575288.1">
    <property type="nucleotide sequence ID" value="NZ_JAYGJQ010000001.1"/>
</dbReference>
<name>A0ABU5VRN2_9BACT</name>
<feature type="signal peptide" evidence="1">
    <location>
        <begin position="1"/>
        <end position="17"/>
    </location>
</feature>
<keyword evidence="4" id="KW-1185">Reference proteome</keyword>
<organism evidence="3 4">
    <name type="scientific">Bacteriovorax antarcticus</name>
    <dbReference type="NCBI Taxonomy" id="3088717"/>
    <lineage>
        <taxon>Bacteria</taxon>
        <taxon>Pseudomonadati</taxon>
        <taxon>Bdellovibrionota</taxon>
        <taxon>Bacteriovoracia</taxon>
        <taxon>Bacteriovoracales</taxon>
        <taxon>Bacteriovoracaceae</taxon>
        <taxon>Bacteriovorax</taxon>
    </lineage>
</organism>
<dbReference type="InterPro" id="IPR028096">
    <property type="entry name" value="EfeO_Cupredoxin"/>
</dbReference>
<evidence type="ECO:0000256" key="1">
    <source>
        <dbReference type="SAM" id="SignalP"/>
    </source>
</evidence>
<comment type="caution">
    <text evidence="3">The sequence shown here is derived from an EMBL/GenBank/DDBJ whole genome shotgun (WGS) entry which is preliminary data.</text>
</comment>
<proteinExistence type="predicted"/>
<feature type="chain" id="PRO_5046512053" evidence="1">
    <location>
        <begin position="18"/>
        <end position="108"/>
    </location>
</feature>
<gene>
    <name evidence="3" type="ORF">SHI21_05625</name>
</gene>
<dbReference type="EMBL" id="JAYGJQ010000001">
    <property type="protein sequence ID" value="MEA9355666.1"/>
    <property type="molecule type" value="Genomic_DNA"/>
</dbReference>
<dbReference type="Pfam" id="PF13473">
    <property type="entry name" value="Cupredoxin_1"/>
    <property type="match status" value="1"/>
</dbReference>
<feature type="domain" description="EfeO-type cupredoxin-like" evidence="2">
    <location>
        <begin position="3"/>
        <end position="104"/>
    </location>
</feature>
<evidence type="ECO:0000259" key="2">
    <source>
        <dbReference type="Pfam" id="PF13473"/>
    </source>
</evidence>
<evidence type="ECO:0000313" key="4">
    <source>
        <dbReference type="Proteomes" id="UP001302274"/>
    </source>
</evidence>
<protein>
    <submittedName>
        <fullName evidence="3">Cupredoxin domain-containing protein</fullName>
    </submittedName>
</protein>
<dbReference type="Proteomes" id="UP001302274">
    <property type="component" value="Unassembled WGS sequence"/>
</dbReference>
<keyword evidence="1" id="KW-0732">Signal</keyword>
<reference evidence="3 4" key="1">
    <citation type="submission" date="2023-11" db="EMBL/GenBank/DDBJ databases">
        <title>A Novel Polar Bacteriovorax (B. antarcticus) Isolated from the Biocrust in Antarctica.</title>
        <authorList>
            <person name="Mun W."/>
            <person name="Choi S.Y."/>
            <person name="Mitchell R.J."/>
        </authorList>
    </citation>
    <scope>NUCLEOTIDE SEQUENCE [LARGE SCALE GENOMIC DNA]</scope>
    <source>
        <strain evidence="3 4">PP10</strain>
    </source>
</reference>
<dbReference type="Gene3D" id="2.60.40.420">
    <property type="entry name" value="Cupredoxins - blue copper proteins"/>
    <property type="match status" value="1"/>
</dbReference>